<comment type="caution">
    <text evidence="3">The sequence shown here is derived from an EMBL/GenBank/DDBJ whole genome shotgun (WGS) entry which is preliminary data.</text>
</comment>
<reference evidence="3 4" key="1">
    <citation type="submission" date="2016-03" db="EMBL/GenBank/DDBJ databases">
        <title>EvidentialGene: Evidence-directed Construction of Genes on Genomes.</title>
        <authorList>
            <person name="Gilbert D.G."/>
            <person name="Choi J.-H."/>
            <person name="Mockaitis K."/>
            <person name="Colbourne J."/>
            <person name="Pfrender M."/>
        </authorList>
    </citation>
    <scope>NUCLEOTIDE SEQUENCE [LARGE SCALE GENOMIC DNA]</scope>
    <source>
        <strain evidence="3 4">Xinb3</strain>
        <tissue evidence="3">Complete organism</tissue>
    </source>
</reference>
<feature type="compositionally biased region" description="Polar residues" evidence="1">
    <location>
        <begin position="49"/>
        <end position="58"/>
    </location>
</feature>
<feature type="compositionally biased region" description="Low complexity" evidence="1">
    <location>
        <begin position="37"/>
        <end position="48"/>
    </location>
</feature>
<evidence type="ECO:0000313" key="3">
    <source>
        <dbReference type="EMBL" id="KZS13163.1"/>
    </source>
</evidence>
<dbReference type="EMBL" id="LRGB01001257">
    <property type="protein sequence ID" value="KZS13163.1"/>
    <property type="molecule type" value="Genomic_DNA"/>
</dbReference>
<proteinExistence type="predicted"/>
<gene>
    <name evidence="3" type="ORF">APZ42_021765</name>
</gene>
<feature type="chain" id="PRO_5007854004" evidence="2">
    <location>
        <begin position="27"/>
        <end position="98"/>
    </location>
</feature>
<protein>
    <submittedName>
        <fullName evidence="3">Putative Transcriptional factor scalloped</fullName>
    </submittedName>
</protein>
<keyword evidence="4" id="KW-1185">Reference proteome</keyword>
<dbReference type="Proteomes" id="UP000076858">
    <property type="component" value="Unassembled WGS sequence"/>
</dbReference>
<organism evidence="3 4">
    <name type="scientific">Daphnia magna</name>
    <dbReference type="NCBI Taxonomy" id="35525"/>
    <lineage>
        <taxon>Eukaryota</taxon>
        <taxon>Metazoa</taxon>
        <taxon>Ecdysozoa</taxon>
        <taxon>Arthropoda</taxon>
        <taxon>Crustacea</taxon>
        <taxon>Branchiopoda</taxon>
        <taxon>Diplostraca</taxon>
        <taxon>Cladocera</taxon>
        <taxon>Anomopoda</taxon>
        <taxon>Daphniidae</taxon>
        <taxon>Daphnia</taxon>
    </lineage>
</organism>
<accession>A0A164WD55</accession>
<name>A0A164WD55_9CRUS</name>
<dbReference type="OrthoDB" id="10006572at2759"/>
<evidence type="ECO:0000313" key="4">
    <source>
        <dbReference type="Proteomes" id="UP000076858"/>
    </source>
</evidence>
<feature type="compositionally biased region" description="Polar residues" evidence="1">
    <location>
        <begin position="65"/>
        <end position="74"/>
    </location>
</feature>
<dbReference type="AlphaFoldDB" id="A0A164WD55"/>
<keyword evidence="2" id="KW-0732">Signal</keyword>
<sequence>MKDSFRMFAPLAAAAWPLVSPGEAWALSGAKLSSSWQQQQQQQQQQNQAYGGSSTSSAAIPGSQREPTTLSSRTDAAVDHNNMAGELPLSPEDLSSDV</sequence>
<feature type="signal peptide" evidence="2">
    <location>
        <begin position="1"/>
        <end position="26"/>
    </location>
</feature>
<evidence type="ECO:0000256" key="1">
    <source>
        <dbReference type="SAM" id="MobiDB-lite"/>
    </source>
</evidence>
<feature type="region of interest" description="Disordered" evidence="1">
    <location>
        <begin position="30"/>
        <end position="98"/>
    </location>
</feature>
<evidence type="ECO:0000256" key="2">
    <source>
        <dbReference type="SAM" id="SignalP"/>
    </source>
</evidence>